<dbReference type="AlphaFoldDB" id="A0A183NQ31"/>
<accession>A0A183NQ31</accession>
<keyword evidence="2" id="KW-1185">Reference proteome</keyword>
<name>A0A183NQ31_9TREM</name>
<sequence length="156" mass="17976">MLLCDARLAKLNLIPLPYRRTRDELITNFKLPSDKSVSDMPLLFLTSKKENLRGHSKTVYKPRTNYLSADYRISHRIINQSNSIPLHVIENPSVDTQKKVGSTERPPLPRLIQDIQSSVVSKFKLNNMQIHFVLKARLFSQEASLTHRKTSYMNAT</sequence>
<reference evidence="1 2" key="1">
    <citation type="submission" date="2018-11" db="EMBL/GenBank/DDBJ databases">
        <authorList>
            <consortium name="Pathogen Informatics"/>
        </authorList>
    </citation>
    <scope>NUCLEOTIDE SEQUENCE [LARGE SCALE GENOMIC DNA]</scope>
    <source>
        <strain>Denwood</strain>
        <strain evidence="2">Zambia</strain>
    </source>
</reference>
<proteinExistence type="predicted"/>
<dbReference type="EMBL" id="UZAL01010851">
    <property type="protein sequence ID" value="VDP04299.1"/>
    <property type="molecule type" value="Genomic_DNA"/>
</dbReference>
<protein>
    <submittedName>
        <fullName evidence="1">Uncharacterized protein</fullName>
    </submittedName>
</protein>
<gene>
    <name evidence="1" type="ORF">SMTD_LOCUS4217</name>
</gene>
<organism evidence="1 2">
    <name type="scientific">Schistosoma mattheei</name>
    <dbReference type="NCBI Taxonomy" id="31246"/>
    <lineage>
        <taxon>Eukaryota</taxon>
        <taxon>Metazoa</taxon>
        <taxon>Spiralia</taxon>
        <taxon>Lophotrochozoa</taxon>
        <taxon>Platyhelminthes</taxon>
        <taxon>Trematoda</taxon>
        <taxon>Digenea</taxon>
        <taxon>Strigeidida</taxon>
        <taxon>Schistosomatoidea</taxon>
        <taxon>Schistosomatidae</taxon>
        <taxon>Schistosoma</taxon>
    </lineage>
</organism>
<dbReference type="Proteomes" id="UP000269396">
    <property type="component" value="Unassembled WGS sequence"/>
</dbReference>
<evidence type="ECO:0000313" key="2">
    <source>
        <dbReference type="Proteomes" id="UP000269396"/>
    </source>
</evidence>
<evidence type="ECO:0000313" key="1">
    <source>
        <dbReference type="EMBL" id="VDP04299.1"/>
    </source>
</evidence>
<dbReference type="STRING" id="31246.A0A183NQ31"/>